<feature type="transmembrane region" description="Helical" evidence="4">
    <location>
        <begin position="175"/>
        <end position="194"/>
    </location>
</feature>
<dbReference type="EMBL" id="PJQD01000004">
    <property type="protein sequence ID" value="POY76556.1"/>
    <property type="molecule type" value="Genomic_DNA"/>
</dbReference>
<dbReference type="InterPro" id="IPR050327">
    <property type="entry name" value="Proton-linked_MCT"/>
</dbReference>
<feature type="transmembrane region" description="Helical" evidence="4">
    <location>
        <begin position="293"/>
        <end position="314"/>
    </location>
</feature>
<gene>
    <name evidence="5" type="ORF">BMF94_0397</name>
</gene>
<feature type="compositionally biased region" description="Basic and acidic residues" evidence="3">
    <location>
        <begin position="59"/>
        <end position="80"/>
    </location>
</feature>
<comment type="caution">
    <text evidence="5">The sequence shown here is derived from an EMBL/GenBank/DDBJ whole genome shotgun (WGS) entry which is preliminary data.</text>
</comment>
<evidence type="ECO:0000256" key="1">
    <source>
        <dbReference type="ARBA" id="ARBA00004141"/>
    </source>
</evidence>
<feature type="transmembrane region" description="Helical" evidence="4">
    <location>
        <begin position="201"/>
        <end position="221"/>
    </location>
</feature>
<dbReference type="AlphaFoldDB" id="A0A2S5BIF0"/>
<dbReference type="Pfam" id="PF07690">
    <property type="entry name" value="MFS_1"/>
    <property type="match status" value="1"/>
</dbReference>
<proteinExistence type="inferred from homology"/>
<name>A0A2S5BIF0_9BASI</name>
<feature type="transmembrane region" description="Helical" evidence="4">
    <location>
        <begin position="463"/>
        <end position="483"/>
    </location>
</feature>
<evidence type="ECO:0000313" key="6">
    <source>
        <dbReference type="Proteomes" id="UP000237144"/>
    </source>
</evidence>
<comment type="similarity">
    <text evidence="2">Belongs to the major facilitator superfamily. Monocarboxylate porter (TC 2.A.1.13) family.</text>
</comment>
<dbReference type="GO" id="GO:0022857">
    <property type="term" value="F:transmembrane transporter activity"/>
    <property type="evidence" value="ECO:0007669"/>
    <property type="project" value="InterPro"/>
</dbReference>
<feature type="region of interest" description="Disordered" evidence="3">
    <location>
        <begin position="1"/>
        <end position="100"/>
    </location>
</feature>
<dbReference type="Gene3D" id="1.20.1250.20">
    <property type="entry name" value="MFS general substrate transporter like domains"/>
    <property type="match status" value="2"/>
</dbReference>
<keyword evidence="4" id="KW-1133">Transmembrane helix</keyword>
<dbReference type="Proteomes" id="UP000237144">
    <property type="component" value="Unassembled WGS sequence"/>
</dbReference>
<feature type="transmembrane region" description="Helical" evidence="4">
    <location>
        <begin position="227"/>
        <end position="249"/>
    </location>
</feature>
<keyword evidence="4" id="KW-0472">Membrane</keyword>
<feature type="transmembrane region" description="Helical" evidence="4">
    <location>
        <begin position="396"/>
        <end position="417"/>
    </location>
</feature>
<evidence type="ECO:0008006" key="7">
    <source>
        <dbReference type="Google" id="ProtNLM"/>
    </source>
</evidence>
<dbReference type="OrthoDB" id="6499973at2759"/>
<feature type="transmembrane region" description="Helical" evidence="4">
    <location>
        <begin position="261"/>
        <end position="281"/>
    </location>
</feature>
<dbReference type="PANTHER" id="PTHR11360">
    <property type="entry name" value="MONOCARBOXYLATE TRANSPORTER"/>
    <property type="match status" value="1"/>
</dbReference>
<comment type="subcellular location">
    <subcellularLocation>
        <location evidence="1">Membrane</location>
        <topology evidence="1">Multi-pass membrane protein</topology>
    </subcellularLocation>
</comment>
<evidence type="ECO:0000256" key="3">
    <source>
        <dbReference type="SAM" id="MobiDB-lite"/>
    </source>
</evidence>
<feature type="transmembrane region" description="Helical" evidence="4">
    <location>
        <begin position="495"/>
        <end position="515"/>
    </location>
</feature>
<dbReference type="InterPro" id="IPR036259">
    <property type="entry name" value="MFS_trans_sf"/>
</dbReference>
<keyword evidence="4" id="KW-0812">Transmembrane</keyword>
<evidence type="ECO:0000313" key="5">
    <source>
        <dbReference type="EMBL" id="POY76556.1"/>
    </source>
</evidence>
<dbReference type="SUPFAM" id="SSF103473">
    <property type="entry name" value="MFS general substrate transporter"/>
    <property type="match status" value="1"/>
</dbReference>
<keyword evidence="6" id="KW-1185">Reference proteome</keyword>
<accession>A0A2S5BIF0</accession>
<sequence length="524" mass="56396">MPDPSSAGAPHHEGDHPYPHHLAQQLPPIQFESTGSAGNPSPRRDSGSAGVASTATEEYTEKGDPSVAHSVHEGDVEKGEATAVVPPAADDFPDVSSPERGASLSRERWIPAFVLWRAKIDILPLVLQVMGSVLSRPAHTVCELTSPVAGYSNSFGVFQTYYADHQLASYSSSDISWIGSFQLAMVLACAFFAGKAFDAGYIKYLLCAALLFYAAGLFGLANATQYWQIFLSQGVACGLAAGIAFLPAASSVSHWFRRRRATALGFLATGSSIGGIVYPIMQNRMFVSVGFQWTVRAVGFLTIALVGTAALTVNSRLPPRKIGNIFDFSPFREKSFALFVAAECIIMWGLYQAYFYIQDYGALHGVSHNVTQYALAILNGASVFGRIIPNWLADTYGPLTILTPQCFISGLLIFLFIPMCKSEAGLITFAVLFGFSSGAYVSMMPATTASLTKDMRQLGHRTSLLFLAVSLFALTGTPISGAILQHDPSYKGSMFCAGSFVILGSFLNAATWWVVSKEKGTKWV</sequence>
<reference evidence="5 6" key="1">
    <citation type="journal article" date="2018" name="Front. Microbiol.">
        <title>Prospects for Fungal Bioremediation of Acidic Radioactive Waste Sites: Characterization and Genome Sequence of Rhodotorula taiwanensis MD1149.</title>
        <authorList>
            <person name="Tkavc R."/>
            <person name="Matrosova V.Y."/>
            <person name="Grichenko O.E."/>
            <person name="Gostincar C."/>
            <person name="Volpe R.P."/>
            <person name="Klimenkova P."/>
            <person name="Gaidamakova E.K."/>
            <person name="Zhou C.E."/>
            <person name="Stewart B.J."/>
            <person name="Lyman M.G."/>
            <person name="Malfatti S.A."/>
            <person name="Rubinfeld B."/>
            <person name="Courtot M."/>
            <person name="Singh J."/>
            <person name="Dalgard C.L."/>
            <person name="Hamilton T."/>
            <person name="Frey K.G."/>
            <person name="Gunde-Cimerman N."/>
            <person name="Dugan L."/>
            <person name="Daly M.J."/>
        </authorList>
    </citation>
    <scope>NUCLEOTIDE SEQUENCE [LARGE SCALE GENOMIC DNA]</scope>
    <source>
        <strain evidence="5 6">MD1149</strain>
    </source>
</reference>
<dbReference type="InterPro" id="IPR011701">
    <property type="entry name" value="MFS"/>
</dbReference>
<evidence type="ECO:0000256" key="2">
    <source>
        <dbReference type="ARBA" id="ARBA00006727"/>
    </source>
</evidence>
<feature type="transmembrane region" description="Helical" evidence="4">
    <location>
        <begin position="424"/>
        <end position="443"/>
    </location>
</feature>
<dbReference type="GO" id="GO:0016020">
    <property type="term" value="C:membrane"/>
    <property type="evidence" value="ECO:0007669"/>
    <property type="project" value="UniProtKB-SubCell"/>
</dbReference>
<dbReference type="PANTHER" id="PTHR11360:SF234">
    <property type="entry name" value="MFS-TYPE TRANSPORTER DBAD-RELATED"/>
    <property type="match status" value="1"/>
</dbReference>
<organism evidence="5 6">
    <name type="scientific">Rhodotorula taiwanensis</name>
    <dbReference type="NCBI Taxonomy" id="741276"/>
    <lineage>
        <taxon>Eukaryota</taxon>
        <taxon>Fungi</taxon>
        <taxon>Dikarya</taxon>
        <taxon>Basidiomycota</taxon>
        <taxon>Pucciniomycotina</taxon>
        <taxon>Microbotryomycetes</taxon>
        <taxon>Sporidiobolales</taxon>
        <taxon>Sporidiobolaceae</taxon>
        <taxon>Rhodotorula</taxon>
    </lineage>
</organism>
<evidence type="ECO:0000256" key="4">
    <source>
        <dbReference type="SAM" id="Phobius"/>
    </source>
</evidence>
<protein>
    <recommendedName>
        <fullName evidence="7">Major facilitator superfamily (MFS) profile domain-containing protein</fullName>
    </recommendedName>
</protein>
<feature type="transmembrane region" description="Helical" evidence="4">
    <location>
        <begin position="335"/>
        <end position="357"/>
    </location>
</feature>